<dbReference type="PROSITE" id="PS50197">
    <property type="entry name" value="BEACH"/>
    <property type="match status" value="1"/>
</dbReference>
<evidence type="ECO:0000256" key="1">
    <source>
        <dbReference type="PROSITE-ProRule" id="PRU00221"/>
    </source>
</evidence>
<keyword evidence="1" id="KW-0853">WD repeat</keyword>
<keyword evidence="4" id="KW-1185">Reference proteome</keyword>
<accession>A0A553NEF1</accession>
<dbReference type="PROSITE" id="PS50294">
    <property type="entry name" value="WD_REPEATS_REGION"/>
    <property type="match status" value="1"/>
</dbReference>
<dbReference type="InterPro" id="IPR001680">
    <property type="entry name" value="WD40_rpt"/>
</dbReference>
<dbReference type="GO" id="GO:0035014">
    <property type="term" value="F:phosphatidylinositol 3-kinase regulator activity"/>
    <property type="evidence" value="ECO:0007669"/>
    <property type="project" value="TreeGrafter"/>
</dbReference>
<dbReference type="Gene3D" id="1.10.1540.10">
    <property type="entry name" value="BEACH domain"/>
    <property type="match status" value="2"/>
</dbReference>
<sequence>VPEAYHLGDRALVRCTWIQEVVQSQCVPSDPFMIHDSLGQDEIQALLREKNAPPPDWMFITIQTFARRPACLVQPLPPLDIRAVQEAQSNEALCMAETLAYISNSNFVNSWKESHKQFGSHGRGANRGDRLNFGQEHDLVLLEILRRIYPDCPLVLGPEEEEAEGSLPRLKQMSNERSENESLEGPVHTTKALALLLAEDSIYVILPLNLYSVHEAITYSTAFFQDPLFHPLFIIYQVLKAMRDLHARGLSIGNIGWRQVFLTEDSFVKLDPDVGGNIVPILNVPQDKASSESQDLDGQNHLCSFLKSIKSALHAKGAKCETQVSDESRCKALEQITALWTRGDLSNFDYVMVLNYLSGRSFENPYHYPVLPWVKDFSSEIGGWRDLSKSKFRLNKGDTQLDLTYDSLMEMQKESSGLRASDPKSVQPPHHVTEVLSEITYYVYQARRTSQSVLCKHVRNRWVPAEYPSSMERLQEWTPDECIPDFFTDPKIFKSIHNDLPDLAVPEWCSSPEDFIQWHRSCLESPQVSEKLHHWLDLTFGYKLTGSSAIRAKNVCLDLVEGHRELRGQGVVQRPVIHFGTEKLHHWLDLTFGYKLTGSSAIRAKNVCLDLVEGHKELRGQGVVQLFTNPHPSKATSNPFWNRKAPRIDVFLNSKTPEDVPDFRISSSKSSMQEYVENSETIFLPQEFDPLLRLKEVEALMSFSSIEDGPQGTNKNTTQANGGAAKELAMRKIVQDMQVLGCLILELYVPEKFIHLGSRASLKSRFQTSLQILTHERSLLPYLILPCVDKLILPGFRIDPSDRFPAICDGGLPPPSAFQFLNPLISPLAFPTNFTILAKVLRFVHNLDFWNNLEHREENPVRDLAVGEYKVKTIVSELGVFLDTAKFEDICIIFPLFKSLFLSPSSSVQCAWYLFDPLAKVLGPTLSKTHLLALILKIYDGNASTSKHLKLYHRTFLQFLIVRFGTKLFLNYFSTYLIEAVGGYKDYEDEPAHLLRQGLDRDWEKDAEIEPQNVEQSRNTHCSSTSDQVSLDESLAEGEVFSFDRLDTEQTSDDLDPMMQDAKVHASKGLIYIPAVTQNEPRDSLRVWKQEKRHPSGNAGGNISQVAAESVLWLCHRLGPVLTAKFLSRNLLRMLNLCYMSLDSYAPVSEEYIDHPIRIGTQKVHGDLLAQNVLECLSQVACLYGDQMILLQYLPYTWDLISISKKKFTPNLEGGLVGSIALLHHIVPYLSDSLLMNELQDNLLGNILFPVLQLSTSKNRSFLLGSQSRAILVYKFLDVVYLIGLRIGEEMAKTHLTPLCTAFFSTFDHVWTSEGHLVPDFPNLNELSETLSMKIAYSAYVAFYNLMGRSHLDESITNLGTIKALCLVHQDSGEPLPRPATHRCLRGMNYESSPSSGNKVEISASQGGGGNFVLPQEESFNTELHGLITKEIPNANRHLKGNWLAYWEHEIGKADVDAKFSLKQIKLQNFHGHQGAIKSLFVMDNENSFLSGSRDRTVKVWSLRSQGDGNSNMSCQWTYPHHKKSVYSVFFKERLRHVVSHDSTVHVWDPFVGMSVFQMESGQLVHNLADFPAPSPMIITVSQDSMLHLVDCRLGQNVTDLKGSTGTSGLVRTLQVVPNGLEVLLGHGSGFVTILDIRTGRLRQSWKAHEGEILSLTPLSNAEFLTTSLDQTMCLWNSNEAKLKRSLPGAQEPIHCVGIMGQNVITGSTANRIGVRYGLDAEAPYQSNKLRTEIIKTNLTSMRVLAHNRLLLLGQESGSVSLIC</sequence>
<comment type="caution">
    <text evidence="3">The sequence shown here is derived from an EMBL/GenBank/DDBJ whole genome shotgun (WGS) entry which is preliminary data.</text>
</comment>
<protein>
    <recommendedName>
        <fullName evidence="2">BEACH domain-containing protein</fullName>
    </recommendedName>
</protein>
<reference evidence="3 4" key="1">
    <citation type="journal article" date="2018" name="Nat. Ecol. Evol.">
        <title>Genomic signatures of mitonuclear coevolution across populations of Tigriopus californicus.</title>
        <authorList>
            <person name="Barreto F.S."/>
            <person name="Watson E.T."/>
            <person name="Lima T.G."/>
            <person name="Willett C.S."/>
            <person name="Edmands S."/>
            <person name="Li W."/>
            <person name="Burton R.S."/>
        </authorList>
    </citation>
    <scope>NUCLEOTIDE SEQUENCE [LARGE SCALE GENOMIC DNA]</scope>
    <source>
        <strain evidence="3 4">San Diego</strain>
    </source>
</reference>
<dbReference type="SUPFAM" id="SSF81837">
    <property type="entry name" value="BEACH domain"/>
    <property type="match status" value="2"/>
</dbReference>
<dbReference type="SMART" id="SM00320">
    <property type="entry name" value="WD40"/>
    <property type="match status" value="4"/>
</dbReference>
<dbReference type="Pfam" id="PF00400">
    <property type="entry name" value="WD40"/>
    <property type="match status" value="3"/>
</dbReference>
<dbReference type="OMA" id="AYEQFTP"/>
<dbReference type="PANTHER" id="PTHR44662:SF1">
    <property type="entry name" value="WD REPEAT-CONTAINING PROTEIN 81"/>
    <property type="match status" value="1"/>
</dbReference>
<name>A0A553NEF1_TIGCA</name>
<gene>
    <name evidence="3" type="ORF">TCAL_07718</name>
</gene>
<dbReference type="Proteomes" id="UP000318571">
    <property type="component" value="Chromosome 10"/>
</dbReference>
<feature type="domain" description="BEACH" evidence="2">
    <location>
        <begin position="325"/>
        <end position="634"/>
    </location>
</feature>
<dbReference type="Gene3D" id="2.130.10.10">
    <property type="entry name" value="YVTN repeat-like/Quinoprotein amine dehydrogenase"/>
    <property type="match status" value="2"/>
</dbReference>
<dbReference type="PANTHER" id="PTHR44662">
    <property type="entry name" value="WD REPEAT-CONTAINING PROTEIN 81"/>
    <property type="match status" value="1"/>
</dbReference>
<dbReference type="InterPro" id="IPR036372">
    <property type="entry name" value="BEACH_dom_sf"/>
</dbReference>
<proteinExistence type="predicted"/>
<dbReference type="GO" id="GO:0005739">
    <property type="term" value="C:mitochondrion"/>
    <property type="evidence" value="ECO:0007669"/>
    <property type="project" value="TreeGrafter"/>
</dbReference>
<dbReference type="SMART" id="SM01026">
    <property type="entry name" value="Beach"/>
    <property type="match status" value="1"/>
</dbReference>
<evidence type="ECO:0000313" key="4">
    <source>
        <dbReference type="Proteomes" id="UP000318571"/>
    </source>
</evidence>
<dbReference type="PROSITE" id="PS50082">
    <property type="entry name" value="WD_REPEATS_2"/>
    <property type="match status" value="1"/>
</dbReference>
<evidence type="ECO:0000313" key="3">
    <source>
        <dbReference type="EMBL" id="TRY63823.1"/>
    </source>
</evidence>
<dbReference type="InterPro" id="IPR036322">
    <property type="entry name" value="WD40_repeat_dom_sf"/>
</dbReference>
<dbReference type="Pfam" id="PF02138">
    <property type="entry name" value="Beach"/>
    <property type="match status" value="1"/>
</dbReference>
<dbReference type="EMBL" id="VCGU01000458">
    <property type="protein sequence ID" value="TRY63823.1"/>
    <property type="molecule type" value="Genomic_DNA"/>
</dbReference>
<dbReference type="InterPro" id="IPR052651">
    <property type="entry name" value="WDR81"/>
</dbReference>
<feature type="non-terminal residue" evidence="3">
    <location>
        <position position="1764"/>
    </location>
</feature>
<dbReference type="InterPro" id="IPR015943">
    <property type="entry name" value="WD40/YVTN_repeat-like_dom_sf"/>
</dbReference>
<dbReference type="SUPFAM" id="SSF50978">
    <property type="entry name" value="WD40 repeat-like"/>
    <property type="match status" value="1"/>
</dbReference>
<feature type="repeat" description="WD" evidence="1">
    <location>
        <begin position="1470"/>
        <end position="1505"/>
    </location>
</feature>
<evidence type="ECO:0000259" key="2">
    <source>
        <dbReference type="PROSITE" id="PS50197"/>
    </source>
</evidence>
<feature type="non-terminal residue" evidence="3">
    <location>
        <position position="1"/>
    </location>
</feature>
<dbReference type="STRING" id="6832.A0A553NEF1"/>
<dbReference type="GO" id="GO:0035973">
    <property type="term" value="P:aggrephagy"/>
    <property type="evidence" value="ECO:0007669"/>
    <property type="project" value="TreeGrafter"/>
</dbReference>
<dbReference type="CDD" id="cd06071">
    <property type="entry name" value="Beach"/>
    <property type="match status" value="1"/>
</dbReference>
<organism evidence="3 4">
    <name type="scientific">Tigriopus californicus</name>
    <name type="common">Marine copepod</name>
    <dbReference type="NCBI Taxonomy" id="6832"/>
    <lineage>
        <taxon>Eukaryota</taxon>
        <taxon>Metazoa</taxon>
        <taxon>Ecdysozoa</taxon>
        <taxon>Arthropoda</taxon>
        <taxon>Crustacea</taxon>
        <taxon>Multicrustacea</taxon>
        <taxon>Hexanauplia</taxon>
        <taxon>Copepoda</taxon>
        <taxon>Harpacticoida</taxon>
        <taxon>Harpacticidae</taxon>
        <taxon>Tigriopus</taxon>
    </lineage>
</organism>
<dbReference type="InterPro" id="IPR000409">
    <property type="entry name" value="BEACH_dom"/>
</dbReference>